<reference evidence="1" key="1">
    <citation type="submission" date="2020-08" db="EMBL/GenBank/DDBJ databases">
        <title>Multicomponent nature underlies the extraordinary mechanical properties of spider dragline silk.</title>
        <authorList>
            <person name="Kono N."/>
            <person name="Nakamura H."/>
            <person name="Mori M."/>
            <person name="Yoshida Y."/>
            <person name="Ohtoshi R."/>
            <person name="Malay A.D."/>
            <person name="Moran D.A.P."/>
            <person name="Tomita M."/>
            <person name="Numata K."/>
            <person name="Arakawa K."/>
        </authorList>
    </citation>
    <scope>NUCLEOTIDE SEQUENCE</scope>
</reference>
<name>A0A8X6T251_TRICX</name>
<organism evidence="1 2">
    <name type="scientific">Trichonephila clavipes</name>
    <name type="common">Golden silk orbweaver</name>
    <name type="synonym">Nephila clavipes</name>
    <dbReference type="NCBI Taxonomy" id="2585209"/>
    <lineage>
        <taxon>Eukaryota</taxon>
        <taxon>Metazoa</taxon>
        <taxon>Ecdysozoa</taxon>
        <taxon>Arthropoda</taxon>
        <taxon>Chelicerata</taxon>
        <taxon>Arachnida</taxon>
        <taxon>Araneae</taxon>
        <taxon>Araneomorphae</taxon>
        <taxon>Entelegynae</taxon>
        <taxon>Araneoidea</taxon>
        <taxon>Nephilidae</taxon>
        <taxon>Trichonephila</taxon>
    </lineage>
</organism>
<keyword evidence="2" id="KW-1185">Reference proteome</keyword>
<proteinExistence type="predicted"/>
<evidence type="ECO:0000313" key="1">
    <source>
        <dbReference type="EMBL" id="GFY21600.1"/>
    </source>
</evidence>
<protein>
    <submittedName>
        <fullName evidence="1">Uncharacterized protein</fullName>
    </submittedName>
</protein>
<accession>A0A8X6T251</accession>
<dbReference type="Proteomes" id="UP000887159">
    <property type="component" value="Unassembled WGS sequence"/>
</dbReference>
<gene>
    <name evidence="1" type="primary">g.44751</name>
    <name evidence="1" type="ORF">TNCV_1167451</name>
</gene>
<dbReference type="EMBL" id="BMAU01021358">
    <property type="protein sequence ID" value="GFY21600.1"/>
    <property type="molecule type" value="Genomic_DNA"/>
</dbReference>
<comment type="caution">
    <text evidence="1">The sequence shown here is derived from an EMBL/GenBank/DDBJ whole genome shotgun (WGS) entry which is preliminary data.</text>
</comment>
<dbReference type="AlphaFoldDB" id="A0A8X6T251"/>
<dbReference type="PANTHER" id="PTHR10492:SF57">
    <property type="entry name" value="ATP-DEPENDENT DNA HELICASE"/>
    <property type="match status" value="1"/>
</dbReference>
<dbReference type="PANTHER" id="PTHR10492">
    <property type="match status" value="1"/>
</dbReference>
<sequence>MVNVPGPTSFQNLRKITKTLYDTFFDVCRELHLWEDDNHWDLTLANASLSSIPHQIRHLFSIILTCFPSQASALWNKYKDSSEDILHWIRNTNQNLNIEFSAEIYNEALIMIEDICILISNMSLIHFCMPAPNRPEANIINSDVQREHQFYMTSLAAFVVDNEQLLTAEQRNVYDQINISIAA</sequence>
<evidence type="ECO:0000313" key="2">
    <source>
        <dbReference type="Proteomes" id="UP000887159"/>
    </source>
</evidence>